<keyword evidence="3" id="KW-1185">Reference proteome</keyword>
<dbReference type="InParanoid" id="B4D9K0"/>
<sequence>MVLDRLGGEEISGISSRVRWPEVKVDTIHSSRAKRKRGLRGWSMARHGRSMTTFPRLPSCPNSVWARIQERTRAEREGRPQVARRAEEAEGNNGRPVTGEQRWRSLATPFRMEGVSAGGIPKKPTRSPPPHTMELCPQARAQMSSGTREHRCPYGASIFAHEEEIRRRRREKTAANKPPLRVPIRSSRE</sequence>
<accession>B4D9K0</accession>
<feature type="region of interest" description="Disordered" evidence="1">
    <location>
        <begin position="161"/>
        <end position="189"/>
    </location>
</feature>
<evidence type="ECO:0000313" key="2">
    <source>
        <dbReference type="EMBL" id="EDY16961.1"/>
    </source>
</evidence>
<evidence type="ECO:0000313" key="3">
    <source>
        <dbReference type="Proteomes" id="UP000005824"/>
    </source>
</evidence>
<comment type="caution">
    <text evidence="2">The sequence shown here is derived from an EMBL/GenBank/DDBJ whole genome shotgun (WGS) entry which is preliminary data.</text>
</comment>
<dbReference type="AlphaFoldDB" id="B4D9K0"/>
<reference evidence="2 3" key="1">
    <citation type="journal article" date="2011" name="J. Bacteriol.">
        <title>Genome sequence of Chthoniobacter flavus Ellin428, an aerobic heterotrophic soil bacterium.</title>
        <authorList>
            <person name="Kant R."/>
            <person name="van Passel M.W."/>
            <person name="Palva A."/>
            <person name="Lucas S."/>
            <person name="Lapidus A."/>
            <person name="Glavina Del Rio T."/>
            <person name="Dalin E."/>
            <person name="Tice H."/>
            <person name="Bruce D."/>
            <person name="Goodwin L."/>
            <person name="Pitluck S."/>
            <person name="Larimer F.W."/>
            <person name="Land M.L."/>
            <person name="Hauser L."/>
            <person name="Sangwan P."/>
            <person name="de Vos W.M."/>
            <person name="Janssen P.H."/>
            <person name="Smidt H."/>
        </authorList>
    </citation>
    <scope>NUCLEOTIDE SEQUENCE [LARGE SCALE GENOMIC DNA]</scope>
    <source>
        <strain evidence="2 3">Ellin428</strain>
    </source>
</reference>
<feature type="region of interest" description="Disordered" evidence="1">
    <location>
        <begin position="71"/>
        <end position="134"/>
    </location>
</feature>
<gene>
    <name evidence="2" type="ORF">CfE428DRAFT_5590</name>
</gene>
<dbReference type="EMBL" id="ABVL01000026">
    <property type="protein sequence ID" value="EDY16961.1"/>
    <property type="molecule type" value="Genomic_DNA"/>
</dbReference>
<dbReference type="Proteomes" id="UP000005824">
    <property type="component" value="Unassembled WGS sequence"/>
</dbReference>
<evidence type="ECO:0000256" key="1">
    <source>
        <dbReference type="SAM" id="MobiDB-lite"/>
    </source>
</evidence>
<organism evidence="2 3">
    <name type="scientific">Chthoniobacter flavus Ellin428</name>
    <dbReference type="NCBI Taxonomy" id="497964"/>
    <lineage>
        <taxon>Bacteria</taxon>
        <taxon>Pseudomonadati</taxon>
        <taxon>Verrucomicrobiota</taxon>
        <taxon>Spartobacteria</taxon>
        <taxon>Chthoniobacterales</taxon>
        <taxon>Chthoniobacteraceae</taxon>
        <taxon>Chthoniobacter</taxon>
    </lineage>
</organism>
<proteinExistence type="predicted"/>
<feature type="compositionally biased region" description="Basic and acidic residues" evidence="1">
    <location>
        <begin position="71"/>
        <end position="88"/>
    </location>
</feature>
<protein>
    <submittedName>
        <fullName evidence="2">Uncharacterized protein</fullName>
    </submittedName>
</protein>
<name>B4D9K0_9BACT</name>